<dbReference type="CDD" id="cd01151">
    <property type="entry name" value="GCD"/>
    <property type="match status" value="1"/>
</dbReference>
<dbReference type="Pfam" id="PF02771">
    <property type="entry name" value="Acyl-CoA_dh_N"/>
    <property type="match status" value="1"/>
</dbReference>
<keyword evidence="6" id="KW-0809">Transit peptide</keyword>
<dbReference type="FunFam" id="1.10.540.10:FF:000003">
    <property type="entry name" value="glutaryl-CoA dehydrogenase, mitochondrial"/>
    <property type="match status" value="1"/>
</dbReference>
<dbReference type="SUPFAM" id="SSF47203">
    <property type="entry name" value="Acyl-CoA dehydrogenase C-terminal domain-like"/>
    <property type="match status" value="1"/>
</dbReference>
<evidence type="ECO:0000256" key="2">
    <source>
        <dbReference type="ARBA" id="ARBA00004305"/>
    </source>
</evidence>
<dbReference type="PANTHER" id="PTHR42807">
    <property type="entry name" value="GLUTARYL-COA DEHYDROGENASE, MITOCHONDRIAL"/>
    <property type="match status" value="1"/>
</dbReference>
<feature type="domain" description="Acyl-CoA dehydrogenase/oxidase N-terminal" evidence="13">
    <location>
        <begin position="56"/>
        <end position="166"/>
    </location>
</feature>
<keyword evidence="15" id="KW-1185">Reference proteome</keyword>
<keyword evidence="8" id="KW-0496">Mitochondrion</keyword>
<accession>A0A8C6Z8Y7</accession>
<dbReference type="Gene3D" id="2.40.110.10">
    <property type="entry name" value="Butyryl-CoA Dehydrogenase, subunit A, domain 2"/>
    <property type="match status" value="1"/>
</dbReference>
<evidence type="ECO:0000256" key="5">
    <source>
        <dbReference type="ARBA" id="ARBA00022827"/>
    </source>
</evidence>
<feature type="compositionally biased region" description="Basic residues" evidence="10">
    <location>
        <begin position="517"/>
        <end position="538"/>
    </location>
</feature>
<dbReference type="GO" id="GO:0033539">
    <property type="term" value="P:fatty acid beta-oxidation using acyl-CoA dehydrogenase"/>
    <property type="evidence" value="ECO:0007669"/>
    <property type="project" value="TreeGrafter"/>
</dbReference>
<evidence type="ECO:0000256" key="3">
    <source>
        <dbReference type="ARBA" id="ARBA00009347"/>
    </source>
</evidence>
<dbReference type="InterPro" id="IPR052033">
    <property type="entry name" value="Glutaryl-CoA_DH_mitochondrial"/>
</dbReference>
<dbReference type="Ensembl" id="ENSNPET00000009003.1">
    <property type="protein sequence ID" value="ENSNPEP00000008780.1"/>
    <property type="gene ID" value="ENSNPEG00000006034.1"/>
</dbReference>
<dbReference type="InterPro" id="IPR036250">
    <property type="entry name" value="AcylCo_DH-like_C"/>
</dbReference>
<dbReference type="PANTHER" id="PTHR42807:SF1">
    <property type="entry name" value="GLUTARYL-COA DEHYDROGENASE, MITOCHONDRIAL"/>
    <property type="match status" value="1"/>
</dbReference>
<dbReference type="GO" id="GO:0005759">
    <property type="term" value="C:mitochondrial matrix"/>
    <property type="evidence" value="ECO:0007669"/>
    <property type="project" value="UniProtKB-SubCell"/>
</dbReference>
<dbReference type="Pfam" id="PF02770">
    <property type="entry name" value="Acyl-CoA_dh_M"/>
    <property type="match status" value="1"/>
</dbReference>
<dbReference type="GO" id="GO:0046949">
    <property type="term" value="P:fatty-acyl-CoA biosynthetic process"/>
    <property type="evidence" value="ECO:0007669"/>
    <property type="project" value="TreeGrafter"/>
</dbReference>
<dbReference type="InterPro" id="IPR037069">
    <property type="entry name" value="AcylCoA_DH/ox_N_sf"/>
</dbReference>
<dbReference type="SUPFAM" id="SSF56645">
    <property type="entry name" value="Acyl-CoA dehydrogenase NM domain-like"/>
    <property type="match status" value="1"/>
</dbReference>
<organism evidence="14 15">
    <name type="scientific">Nothoprocta perdicaria</name>
    <name type="common">Chilean tinamou</name>
    <name type="synonym">Crypturus perdicarius</name>
    <dbReference type="NCBI Taxonomy" id="30464"/>
    <lineage>
        <taxon>Eukaryota</taxon>
        <taxon>Metazoa</taxon>
        <taxon>Chordata</taxon>
        <taxon>Craniata</taxon>
        <taxon>Vertebrata</taxon>
        <taxon>Euteleostomi</taxon>
        <taxon>Archelosauria</taxon>
        <taxon>Archosauria</taxon>
        <taxon>Dinosauria</taxon>
        <taxon>Saurischia</taxon>
        <taxon>Theropoda</taxon>
        <taxon>Coelurosauria</taxon>
        <taxon>Aves</taxon>
        <taxon>Palaeognathae</taxon>
        <taxon>Tinamiformes</taxon>
        <taxon>Tinamidae</taxon>
        <taxon>Nothoprocta</taxon>
    </lineage>
</organism>
<comment type="subcellular location">
    <subcellularLocation>
        <location evidence="2">Mitochondrion matrix</location>
    </subcellularLocation>
</comment>
<protein>
    <submittedName>
        <fullName evidence="14">Glutaryl-CoA dehydrogenase</fullName>
    </submittedName>
</protein>
<feature type="domain" description="Acyl-CoA oxidase/dehydrogenase middle" evidence="12">
    <location>
        <begin position="170"/>
        <end position="264"/>
    </location>
</feature>
<feature type="region of interest" description="Disordered" evidence="10">
    <location>
        <begin position="423"/>
        <end position="486"/>
    </location>
</feature>
<dbReference type="InterPro" id="IPR009100">
    <property type="entry name" value="AcylCoA_DH/oxidase_NM_dom_sf"/>
</dbReference>
<dbReference type="GO" id="GO:0004361">
    <property type="term" value="F:glutaryl-CoA dehydrogenase activity"/>
    <property type="evidence" value="ECO:0007669"/>
    <property type="project" value="TreeGrafter"/>
</dbReference>
<evidence type="ECO:0000256" key="4">
    <source>
        <dbReference type="ARBA" id="ARBA00022630"/>
    </source>
</evidence>
<gene>
    <name evidence="14" type="primary">GCDH</name>
</gene>
<dbReference type="AlphaFoldDB" id="A0A8C6Z8Y7"/>
<feature type="compositionally biased region" description="Basic residues" evidence="10">
    <location>
        <begin position="552"/>
        <end position="569"/>
    </location>
</feature>
<feature type="compositionally biased region" description="Polar residues" evidence="10">
    <location>
        <begin position="436"/>
        <end position="454"/>
    </location>
</feature>
<evidence type="ECO:0000259" key="11">
    <source>
        <dbReference type="Pfam" id="PF00441"/>
    </source>
</evidence>
<reference evidence="14" key="2">
    <citation type="submission" date="2025-09" db="UniProtKB">
        <authorList>
            <consortium name="Ensembl"/>
        </authorList>
    </citation>
    <scope>IDENTIFICATION</scope>
</reference>
<keyword evidence="5 9" id="KW-0274">FAD</keyword>
<name>A0A8C6Z8Y7_NOTPE</name>
<proteinExistence type="inferred from homology"/>
<feature type="region of interest" description="Disordered" evidence="10">
    <location>
        <begin position="550"/>
        <end position="590"/>
    </location>
</feature>
<evidence type="ECO:0000256" key="7">
    <source>
        <dbReference type="ARBA" id="ARBA00023002"/>
    </source>
</evidence>
<keyword evidence="4 9" id="KW-0285">Flavoprotein</keyword>
<feature type="region of interest" description="Disordered" evidence="10">
    <location>
        <begin position="14"/>
        <end position="39"/>
    </location>
</feature>
<evidence type="ECO:0000256" key="1">
    <source>
        <dbReference type="ARBA" id="ARBA00001974"/>
    </source>
</evidence>
<sequence length="590" mass="63722">MALHRAAAPLLRPGLRGLRRGSTAPPHGECGIPGPSLSPRPFSWQDPLRLEEQLAPDERLLRDTLRSYCRQRLQPRVVGDARDQVFRREILTELGELGVLGATIKGYGCAGASAVAYGLAARELERVDSSYRSLFSVQSSLVMHALAAYGSEEQRRRYLPALARGQLLGCFGLTEPNHGSDPGGMETRARYDAGARTYRLRGAKTWITNAPVADLFVVWAAGEEDGRVRGFVLERGTRGLHTAPIGGKLALRASCTGTIELDDVEAPSDALLPGALGLAGPLGCLDSARYGIAWGALGAAEACLETARQYVLDRKQFGAPLARNQLVQKKLADMVTEIALGLHACLRLGRLKDEGRATPEMVSMLKRNSCGKALEVARQARDMLGANGISDEYHVMRHALNLEAVNTYEGDAGTTVGPVRGNADAPRAHTCPCPQAPTTSMRSSWAGPSQASRHSQLRGRRGAWQAPTEHSEPSAPMSSKRCNVSRRRRCLPRALPSLLSSRSLAGRREASVAAAPRCHRGAGGAHRRQGNKARGRRHWGRSPFIAALRARAAGRGRGRRPRARGRRAAARSAAARFARWRRPARADAPG</sequence>
<keyword evidence="7 9" id="KW-0560">Oxidoreductase</keyword>
<dbReference type="Gene3D" id="1.10.540.10">
    <property type="entry name" value="Acyl-CoA dehydrogenase/oxidase, N-terminal domain"/>
    <property type="match status" value="1"/>
</dbReference>
<dbReference type="GO" id="GO:0000062">
    <property type="term" value="F:fatty-acyl-CoA binding"/>
    <property type="evidence" value="ECO:0007669"/>
    <property type="project" value="TreeGrafter"/>
</dbReference>
<dbReference type="GO" id="GO:0050660">
    <property type="term" value="F:flavin adenine dinucleotide binding"/>
    <property type="evidence" value="ECO:0007669"/>
    <property type="project" value="InterPro"/>
</dbReference>
<dbReference type="InterPro" id="IPR013786">
    <property type="entry name" value="AcylCoA_DH/ox_N"/>
</dbReference>
<evidence type="ECO:0000256" key="6">
    <source>
        <dbReference type="ARBA" id="ARBA00022946"/>
    </source>
</evidence>
<dbReference type="GO" id="GO:0005743">
    <property type="term" value="C:mitochondrial inner membrane"/>
    <property type="evidence" value="ECO:0007669"/>
    <property type="project" value="TreeGrafter"/>
</dbReference>
<comment type="similarity">
    <text evidence="3 9">Belongs to the acyl-CoA dehydrogenase family.</text>
</comment>
<dbReference type="InterPro" id="IPR009075">
    <property type="entry name" value="AcylCo_DH/oxidase_C"/>
</dbReference>
<dbReference type="Pfam" id="PF00441">
    <property type="entry name" value="Acyl-CoA_dh_1"/>
    <property type="match status" value="1"/>
</dbReference>
<evidence type="ECO:0000259" key="13">
    <source>
        <dbReference type="Pfam" id="PF02771"/>
    </source>
</evidence>
<evidence type="ECO:0000313" key="15">
    <source>
        <dbReference type="Proteomes" id="UP000694420"/>
    </source>
</evidence>
<feature type="domain" description="Acyl-CoA dehydrogenase/oxidase C-terminal" evidence="11">
    <location>
        <begin position="282"/>
        <end position="411"/>
    </location>
</feature>
<evidence type="ECO:0000256" key="10">
    <source>
        <dbReference type="SAM" id="MobiDB-lite"/>
    </source>
</evidence>
<feature type="region of interest" description="Disordered" evidence="10">
    <location>
        <begin position="502"/>
        <end position="538"/>
    </location>
</feature>
<dbReference type="Gene3D" id="1.20.140.10">
    <property type="entry name" value="Butyryl-CoA Dehydrogenase, subunit A, domain 3"/>
    <property type="match status" value="1"/>
</dbReference>
<dbReference type="InterPro" id="IPR006091">
    <property type="entry name" value="Acyl-CoA_Oxase/DH_mid-dom"/>
</dbReference>
<reference evidence="14" key="1">
    <citation type="submission" date="2025-08" db="UniProtKB">
        <authorList>
            <consortium name="Ensembl"/>
        </authorList>
    </citation>
    <scope>IDENTIFICATION</scope>
</reference>
<comment type="cofactor">
    <cofactor evidence="1 9">
        <name>FAD</name>
        <dbReference type="ChEBI" id="CHEBI:57692"/>
    </cofactor>
</comment>
<dbReference type="InterPro" id="IPR046373">
    <property type="entry name" value="Acyl-CoA_Oxase/DH_mid-dom_sf"/>
</dbReference>
<evidence type="ECO:0000256" key="8">
    <source>
        <dbReference type="ARBA" id="ARBA00023128"/>
    </source>
</evidence>
<evidence type="ECO:0000256" key="9">
    <source>
        <dbReference type="RuleBase" id="RU362125"/>
    </source>
</evidence>
<evidence type="ECO:0000313" key="14">
    <source>
        <dbReference type="Ensembl" id="ENSNPEP00000008780.1"/>
    </source>
</evidence>
<dbReference type="Proteomes" id="UP000694420">
    <property type="component" value="Unplaced"/>
</dbReference>
<evidence type="ECO:0000259" key="12">
    <source>
        <dbReference type="Pfam" id="PF02770"/>
    </source>
</evidence>